<reference evidence="4 5" key="1">
    <citation type="submission" date="2018-12" db="EMBL/GenBank/DDBJ databases">
        <title>Dyella dinghuensis sp. nov. DHOA06 and Dyella choica sp. nov. 4M-K27, isolated from forest soil.</title>
        <authorList>
            <person name="Qiu L.-H."/>
            <person name="Gao Z.-H."/>
        </authorList>
    </citation>
    <scope>NUCLEOTIDE SEQUENCE [LARGE SCALE GENOMIC DNA]</scope>
    <source>
        <strain evidence="4 5">4M-K27</strain>
    </source>
</reference>
<protein>
    <submittedName>
        <fullName evidence="4">GNAT family N-acetyltransferase</fullName>
    </submittedName>
</protein>
<dbReference type="Pfam" id="PF00583">
    <property type="entry name" value="Acetyltransf_1"/>
    <property type="match status" value="1"/>
</dbReference>
<dbReference type="RefSeq" id="WP_126686125.1">
    <property type="nucleotide sequence ID" value="NZ_RYYV01000016.1"/>
</dbReference>
<dbReference type="InterPro" id="IPR050832">
    <property type="entry name" value="Bact_Acetyltransf"/>
</dbReference>
<accession>A0A432M203</accession>
<gene>
    <name evidence="4" type="ORF">EKH80_17730</name>
</gene>
<evidence type="ECO:0000256" key="2">
    <source>
        <dbReference type="ARBA" id="ARBA00023315"/>
    </source>
</evidence>
<comment type="caution">
    <text evidence="4">The sequence shown here is derived from an EMBL/GenBank/DDBJ whole genome shotgun (WGS) entry which is preliminary data.</text>
</comment>
<dbReference type="GO" id="GO:0016747">
    <property type="term" value="F:acyltransferase activity, transferring groups other than amino-acyl groups"/>
    <property type="evidence" value="ECO:0007669"/>
    <property type="project" value="InterPro"/>
</dbReference>
<feature type="domain" description="N-acetyltransferase" evidence="3">
    <location>
        <begin position="3"/>
        <end position="143"/>
    </location>
</feature>
<evidence type="ECO:0000313" key="4">
    <source>
        <dbReference type="EMBL" id="RUL72166.1"/>
    </source>
</evidence>
<evidence type="ECO:0000259" key="3">
    <source>
        <dbReference type="PROSITE" id="PS51186"/>
    </source>
</evidence>
<dbReference type="SUPFAM" id="SSF55729">
    <property type="entry name" value="Acyl-CoA N-acyltransferases (Nat)"/>
    <property type="match status" value="1"/>
</dbReference>
<dbReference type="CDD" id="cd04301">
    <property type="entry name" value="NAT_SF"/>
    <property type="match status" value="1"/>
</dbReference>
<dbReference type="PROSITE" id="PS51186">
    <property type="entry name" value="GNAT"/>
    <property type="match status" value="1"/>
</dbReference>
<dbReference type="InterPro" id="IPR016181">
    <property type="entry name" value="Acyl_CoA_acyltransferase"/>
</dbReference>
<proteinExistence type="predicted"/>
<dbReference type="PANTHER" id="PTHR43877">
    <property type="entry name" value="AMINOALKYLPHOSPHONATE N-ACETYLTRANSFERASE-RELATED-RELATED"/>
    <property type="match status" value="1"/>
</dbReference>
<keyword evidence="1 4" id="KW-0808">Transferase</keyword>
<organism evidence="4 5">
    <name type="scientific">Dyella choica</name>
    <dbReference type="NCBI Taxonomy" id="1927959"/>
    <lineage>
        <taxon>Bacteria</taxon>
        <taxon>Pseudomonadati</taxon>
        <taxon>Pseudomonadota</taxon>
        <taxon>Gammaproteobacteria</taxon>
        <taxon>Lysobacterales</taxon>
        <taxon>Rhodanobacteraceae</taxon>
        <taxon>Dyella</taxon>
    </lineage>
</organism>
<dbReference type="Proteomes" id="UP000274358">
    <property type="component" value="Unassembled WGS sequence"/>
</dbReference>
<evidence type="ECO:0000313" key="5">
    <source>
        <dbReference type="Proteomes" id="UP000274358"/>
    </source>
</evidence>
<sequence length="143" mass="16418">MTIMVRPATTEDLPTLRELFLQSRREIFNWQPPEAFRLEDFDAQTQGELLIVAAKGERLAGFISVWEPDHFIHHLYVDRLHFRRGIGRALLHALPGWPTTRYGLKCLRQNESALAFYQACCFTEVGMGTADDGEYLLLQSGHL</sequence>
<name>A0A432M203_9GAMM</name>
<keyword evidence="2" id="KW-0012">Acyltransferase</keyword>
<keyword evidence="5" id="KW-1185">Reference proteome</keyword>
<evidence type="ECO:0000256" key="1">
    <source>
        <dbReference type="ARBA" id="ARBA00022679"/>
    </source>
</evidence>
<dbReference type="OrthoDB" id="9789605at2"/>
<dbReference type="Gene3D" id="3.40.630.30">
    <property type="match status" value="1"/>
</dbReference>
<dbReference type="AlphaFoldDB" id="A0A432M203"/>
<dbReference type="InterPro" id="IPR000182">
    <property type="entry name" value="GNAT_dom"/>
</dbReference>
<dbReference type="EMBL" id="RYYV01000016">
    <property type="protein sequence ID" value="RUL72166.1"/>
    <property type="molecule type" value="Genomic_DNA"/>
</dbReference>